<dbReference type="PANTHER" id="PTHR42685">
    <property type="entry name" value="GERANYLGERANYL DIPHOSPHATE REDUCTASE"/>
    <property type="match status" value="1"/>
</dbReference>
<dbReference type="PRINTS" id="PR00420">
    <property type="entry name" value="RNGMNOXGNASE"/>
</dbReference>
<organism evidence="1 2">
    <name type="scientific">Koribacter versatilis (strain Ellin345)</name>
    <dbReference type="NCBI Taxonomy" id="204669"/>
    <lineage>
        <taxon>Bacteria</taxon>
        <taxon>Pseudomonadati</taxon>
        <taxon>Acidobacteriota</taxon>
        <taxon>Terriglobia</taxon>
        <taxon>Terriglobales</taxon>
        <taxon>Candidatus Korobacteraceae</taxon>
        <taxon>Candidatus Korobacter</taxon>
    </lineage>
</organism>
<dbReference type="Gene3D" id="3.50.50.60">
    <property type="entry name" value="FAD/NAD(P)-binding domain"/>
    <property type="match status" value="1"/>
</dbReference>
<protein>
    <submittedName>
        <fullName evidence="1">FAD dependent oxidoreductase</fullName>
    </submittedName>
</protein>
<dbReference type="EMBL" id="CP000360">
    <property type="protein sequence ID" value="ABF40514.1"/>
    <property type="molecule type" value="Genomic_DNA"/>
</dbReference>
<dbReference type="PANTHER" id="PTHR42685:SF22">
    <property type="entry name" value="CONDITIONED MEDIUM FACTOR RECEPTOR 1"/>
    <property type="match status" value="1"/>
</dbReference>
<sequence>MEVARYDLIVAGGGPAGTSAAITAARLGARVLLLEQGQFPRHRVCGEFVSAESIETLRQLLSHMPHGLDLIERAPKISRTRMFLQGTSVEIPVLASASIPRYDMDAALWSAAKNAGVDCRDGVTVESILSNGEFQAATSIGAFIAAAAIATTGRWSKLRHPVAKPKAKKLIGLKAHFREANPSLSTDLYFFPGGYCGVQPIDANTVNAAALVRADLATDLSTVFQLNSQLAKRTRVWEPVTDLVTTAPLIYAEPEPERDDLLFAGDAAGFIDPFAGDGISLALRTGAAAAQAAMHSITGRVSAAEAARTYRRRYEQQFLPAFRAAAQARWLLGCPRPLPQFALQLLRFPKIARYVFARTRALDAA</sequence>
<evidence type="ECO:0000313" key="2">
    <source>
        <dbReference type="Proteomes" id="UP000002432"/>
    </source>
</evidence>
<proteinExistence type="predicted"/>
<dbReference type="HOGENOM" id="CLU_024648_5_3_0"/>
<dbReference type="EnsemblBacteria" id="ABF40514">
    <property type="protein sequence ID" value="ABF40514"/>
    <property type="gene ID" value="Acid345_1512"/>
</dbReference>
<name>Q1IRI6_KORVE</name>
<dbReference type="InterPro" id="IPR050407">
    <property type="entry name" value="Geranylgeranyl_reductase"/>
</dbReference>
<dbReference type="STRING" id="204669.Acid345_1512"/>
<dbReference type="AlphaFoldDB" id="Q1IRI6"/>
<dbReference type="eggNOG" id="COG0644">
    <property type="taxonomic scope" value="Bacteria"/>
</dbReference>
<dbReference type="KEGG" id="aba:Acid345_1512"/>
<dbReference type="RefSeq" id="WP_011522316.1">
    <property type="nucleotide sequence ID" value="NC_008009.1"/>
</dbReference>
<gene>
    <name evidence="1" type="ordered locus">Acid345_1512</name>
</gene>
<dbReference type="Proteomes" id="UP000002432">
    <property type="component" value="Chromosome"/>
</dbReference>
<accession>Q1IRI6</accession>
<dbReference type="SUPFAM" id="SSF51905">
    <property type="entry name" value="FAD/NAD(P)-binding domain"/>
    <property type="match status" value="1"/>
</dbReference>
<keyword evidence="2" id="KW-1185">Reference proteome</keyword>
<dbReference type="InterPro" id="IPR036188">
    <property type="entry name" value="FAD/NAD-bd_sf"/>
</dbReference>
<dbReference type="Pfam" id="PF12831">
    <property type="entry name" value="FAD_oxidored"/>
    <property type="match status" value="1"/>
</dbReference>
<evidence type="ECO:0000313" key="1">
    <source>
        <dbReference type="EMBL" id="ABF40514.1"/>
    </source>
</evidence>
<reference evidence="1 2" key="1">
    <citation type="journal article" date="2009" name="Appl. Environ. Microbiol.">
        <title>Three genomes from the phylum Acidobacteria provide insight into the lifestyles of these microorganisms in soils.</title>
        <authorList>
            <person name="Ward N.L."/>
            <person name="Challacombe J.F."/>
            <person name="Janssen P.H."/>
            <person name="Henrissat B."/>
            <person name="Coutinho P.M."/>
            <person name="Wu M."/>
            <person name="Xie G."/>
            <person name="Haft D.H."/>
            <person name="Sait M."/>
            <person name="Badger J."/>
            <person name="Barabote R.D."/>
            <person name="Bradley B."/>
            <person name="Brettin T.S."/>
            <person name="Brinkac L.M."/>
            <person name="Bruce D."/>
            <person name="Creasy T."/>
            <person name="Daugherty S.C."/>
            <person name="Davidsen T.M."/>
            <person name="DeBoy R.T."/>
            <person name="Detter J.C."/>
            <person name="Dodson R.J."/>
            <person name="Durkin A.S."/>
            <person name="Ganapathy A."/>
            <person name="Gwinn-Giglio M."/>
            <person name="Han C.S."/>
            <person name="Khouri H."/>
            <person name="Kiss H."/>
            <person name="Kothari S.P."/>
            <person name="Madupu R."/>
            <person name="Nelson K.E."/>
            <person name="Nelson W.C."/>
            <person name="Paulsen I."/>
            <person name="Penn K."/>
            <person name="Ren Q."/>
            <person name="Rosovitz M.J."/>
            <person name="Selengut J.D."/>
            <person name="Shrivastava S."/>
            <person name="Sullivan S.A."/>
            <person name="Tapia R."/>
            <person name="Thompson L.S."/>
            <person name="Watkins K.L."/>
            <person name="Yang Q."/>
            <person name="Yu C."/>
            <person name="Zafar N."/>
            <person name="Zhou L."/>
            <person name="Kuske C.R."/>
        </authorList>
    </citation>
    <scope>NUCLEOTIDE SEQUENCE [LARGE SCALE GENOMIC DNA]</scope>
    <source>
        <strain evidence="1 2">Ellin345</strain>
    </source>
</reference>